<dbReference type="RefSeq" id="WP_050661853.1">
    <property type="nucleotide sequence ID" value="NZ_CP118494.1"/>
</dbReference>
<comment type="subunit">
    <text evidence="9">The complex comprises the extracytoplasmic solute receptor protein and the two transmembrane proteins.</text>
</comment>
<feature type="domain" description="Tripartite ATP-independent periplasmic transporters DctQ component" evidence="10">
    <location>
        <begin position="30"/>
        <end position="118"/>
    </location>
</feature>
<dbReference type="InterPro" id="IPR055348">
    <property type="entry name" value="DctQ"/>
</dbReference>
<dbReference type="PANTHER" id="PTHR35011">
    <property type="entry name" value="2,3-DIKETO-L-GULONATE TRAP TRANSPORTER SMALL PERMEASE PROTEIN YIAM"/>
    <property type="match status" value="1"/>
</dbReference>
<accession>A0A0L6CY28</accession>
<evidence type="ECO:0000256" key="1">
    <source>
        <dbReference type="ARBA" id="ARBA00004429"/>
    </source>
</evidence>
<dbReference type="Pfam" id="PF04290">
    <property type="entry name" value="DctQ"/>
    <property type="match status" value="1"/>
</dbReference>
<evidence type="ECO:0000259" key="10">
    <source>
        <dbReference type="Pfam" id="PF04290"/>
    </source>
</evidence>
<organism evidence="11 12">
    <name type="scientific">Roseovarius tolerans</name>
    <dbReference type="NCBI Taxonomy" id="74031"/>
    <lineage>
        <taxon>Bacteria</taxon>
        <taxon>Pseudomonadati</taxon>
        <taxon>Pseudomonadota</taxon>
        <taxon>Alphaproteobacteria</taxon>
        <taxon>Rhodobacterales</taxon>
        <taxon>Roseobacteraceae</taxon>
        <taxon>Roseovarius</taxon>
    </lineage>
</organism>
<reference evidence="12" key="1">
    <citation type="submission" date="2015-07" db="EMBL/GenBank/DDBJ databases">
        <title>Draft Genome Sequence of Roseovarius tolerans EL-164, a producer of N-Acylated Alanine Methyl Esters (NAMEs).</title>
        <authorList>
            <person name="Voget S."/>
            <person name="Bruns H."/>
            <person name="Wagner-Doebler I."/>
            <person name="Schulz S."/>
            <person name="Daniel R."/>
        </authorList>
    </citation>
    <scope>NUCLEOTIDE SEQUENCE [LARGE SCALE GENOMIC DNA]</scope>
    <source>
        <strain evidence="12">EL-164</strain>
    </source>
</reference>
<dbReference type="InterPro" id="IPR007387">
    <property type="entry name" value="TRAP_DctQ"/>
</dbReference>
<dbReference type="GO" id="GO:0005886">
    <property type="term" value="C:plasma membrane"/>
    <property type="evidence" value="ECO:0007669"/>
    <property type="project" value="UniProtKB-SubCell"/>
</dbReference>
<evidence type="ECO:0000256" key="7">
    <source>
        <dbReference type="ARBA" id="ARBA00023136"/>
    </source>
</evidence>
<evidence type="ECO:0000256" key="9">
    <source>
        <dbReference type="RuleBase" id="RU369079"/>
    </source>
</evidence>
<comment type="caution">
    <text evidence="11">The sequence shown here is derived from an EMBL/GenBank/DDBJ whole genome shotgun (WGS) entry which is preliminary data.</text>
</comment>
<evidence type="ECO:0000256" key="5">
    <source>
        <dbReference type="ARBA" id="ARBA00022692"/>
    </source>
</evidence>
<dbReference type="EMBL" id="LGVV01000007">
    <property type="protein sequence ID" value="KNX42600.1"/>
    <property type="molecule type" value="Genomic_DNA"/>
</dbReference>
<protein>
    <recommendedName>
        <fullName evidence="9">TRAP transporter small permease protein</fullName>
    </recommendedName>
</protein>
<comment type="similarity">
    <text evidence="8 9">Belongs to the TRAP transporter small permease family.</text>
</comment>
<feature type="transmembrane region" description="Helical" evidence="9">
    <location>
        <begin position="58"/>
        <end position="76"/>
    </location>
</feature>
<dbReference type="PANTHER" id="PTHR35011:SF4">
    <property type="entry name" value="SLL1102 PROTEIN"/>
    <property type="match status" value="1"/>
</dbReference>
<feature type="transmembrane region" description="Helical" evidence="9">
    <location>
        <begin position="96"/>
        <end position="120"/>
    </location>
</feature>
<evidence type="ECO:0000256" key="3">
    <source>
        <dbReference type="ARBA" id="ARBA00022475"/>
    </source>
</evidence>
<evidence type="ECO:0000256" key="6">
    <source>
        <dbReference type="ARBA" id="ARBA00022989"/>
    </source>
</evidence>
<feature type="transmembrane region" description="Helical" evidence="9">
    <location>
        <begin position="165"/>
        <end position="184"/>
    </location>
</feature>
<keyword evidence="4 9" id="KW-0997">Cell inner membrane</keyword>
<proteinExistence type="inferred from homology"/>
<sequence>MRSAMRGYIRAIDRMNRFIGRIAMYLVFVLMGVLLWSSVSKAASTPSLWTLETAQFVMVAYYVLGGPYSIQLGSNVRMDLFYGDWSPRTKAMVDGFTVFFLLFYLVVLFMGAVSSTAYALGYFGMEPFAFFGDLFLTLITEGPGAAQEKLGFLERSPTAWRPPLWPIKVVLCLGVFLMILQALAEFFRDIQYLREGDTDAA</sequence>
<keyword evidence="12" id="KW-1185">Reference proteome</keyword>
<comment type="caution">
    <text evidence="9">Lacks conserved residue(s) required for the propagation of feature annotation.</text>
</comment>
<name>A0A0L6CY28_9RHOB</name>
<evidence type="ECO:0000313" key="12">
    <source>
        <dbReference type="Proteomes" id="UP000037046"/>
    </source>
</evidence>
<dbReference type="STRING" id="74031.SAMN04488077_101160"/>
<keyword evidence="2 9" id="KW-0813">Transport</keyword>
<evidence type="ECO:0000256" key="4">
    <source>
        <dbReference type="ARBA" id="ARBA00022519"/>
    </source>
</evidence>
<dbReference type="GO" id="GO:0022857">
    <property type="term" value="F:transmembrane transporter activity"/>
    <property type="evidence" value="ECO:0007669"/>
    <property type="project" value="UniProtKB-UniRule"/>
</dbReference>
<evidence type="ECO:0000256" key="2">
    <source>
        <dbReference type="ARBA" id="ARBA00022448"/>
    </source>
</evidence>
<evidence type="ECO:0000256" key="8">
    <source>
        <dbReference type="ARBA" id="ARBA00038436"/>
    </source>
</evidence>
<evidence type="ECO:0000313" key="11">
    <source>
        <dbReference type="EMBL" id="KNX42600.1"/>
    </source>
</evidence>
<comment type="function">
    <text evidence="9">Part of the tripartite ATP-independent periplasmic (TRAP) transport system.</text>
</comment>
<gene>
    <name evidence="11" type="ORF">ROTO_09020</name>
</gene>
<comment type="subcellular location">
    <subcellularLocation>
        <location evidence="1 9">Cell inner membrane</location>
        <topology evidence="1 9">Multi-pass membrane protein</topology>
    </subcellularLocation>
</comment>
<keyword evidence="5 9" id="KW-0812">Transmembrane</keyword>
<dbReference type="Proteomes" id="UP000037046">
    <property type="component" value="Unassembled WGS sequence"/>
</dbReference>
<dbReference type="OrthoDB" id="9794346at2"/>
<dbReference type="AlphaFoldDB" id="A0A0L6CY28"/>
<keyword evidence="7 9" id="KW-0472">Membrane</keyword>
<keyword evidence="3" id="KW-1003">Cell membrane</keyword>
<keyword evidence="6 9" id="KW-1133">Transmembrane helix</keyword>
<dbReference type="PATRIC" id="fig|74031.6.peg.925"/>